<dbReference type="NCBIfam" id="TIGR00072">
    <property type="entry name" value="hydrog_prot"/>
    <property type="match status" value="1"/>
</dbReference>
<dbReference type="InterPro" id="IPR023430">
    <property type="entry name" value="Pept_HybD-like_dom_sf"/>
</dbReference>
<protein>
    <submittedName>
        <fullName evidence="5">Peptidase M52</fullName>
    </submittedName>
</protein>
<keyword evidence="2" id="KW-0645">Protease</keyword>
<evidence type="ECO:0000256" key="1">
    <source>
        <dbReference type="ARBA" id="ARBA00006814"/>
    </source>
</evidence>
<keyword evidence="4" id="KW-0378">Hydrolase</keyword>
<name>A0A8J3X1W9_9ACTN</name>
<reference evidence="5" key="1">
    <citation type="submission" date="2021-01" db="EMBL/GenBank/DDBJ databases">
        <title>Whole genome shotgun sequence of Planosporangium mesophilum NBRC 109066.</title>
        <authorList>
            <person name="Komaki H."/>
            <person name="Tamura T."/>
        </authorList>
    </citation>
    <scope>NUCLEOTIDE SEQUENCE</scope>
    <source>
        <strain evidence="5">NBRC 109066</strain>
    </source>
</reference>
<sequence length="161" mass="17037">MTERARWLVAGIGNVFLGDDGFGVEVVRRLLGTELPPGVKVADYGIRGVHLAYELLDGYETVILVDALSRGEPPGTVYVFEPDVTAVPDSGGPAMDAHDMTPDTVLALVHTLGGTLDRVLIVGCEPADMTDRIGLSAPVEAAVDNAVRTVLDLVANETERV</sequence>
<gene>
    <name evidence="5" type="ORF">Pme01_33760</name>
</gene>
<accession>A0A8J3X1W9</accession>
<dbReference type="EMBL" id="BOON01000031">
    <property type="protein sequence ID" value="GII23779.1"/>
    <property type="molecule type" value="Genomic_DNA"/>
</dbReference>
<dbReference type="InterPro" id="IPR000671">
    <property type="entry name" value="Peptidase_A31"/>
</dbReference>
<evidence type="ECO:0000313" key="5">
    <source>
        <dbReference type="EMBL" id="GII23779.1"/>
    </source>
</evidence>
<dbReference type="GO" id="GO:0016485">
    <property type="term" value="P:protein processing"/>
    <property type="evidence" value="ECO:0007669"/>
    <property type="project" value="TreeGrafter"/>
</dbReference>
<dbReference type="PRINTS" id="PR00446">
    <property type="entry name" value="HYDRGNUPTAKE"/>
</dbReference>
<dbReference type="PANTHER" id="PTHR30302">
    <property type="entry name" value="HYDROGENASE 1 MATURATION PROTEASE"/>
    <property type="match status" value="1"/>
</dbReference>
<comment type="similarity">
    <text evidence="1">Belongs to the peptidase A31 family.</text>
</comment>
<dbReference type="Gene3D" id="3.40.50.1450">
    <property type="entry name" value="HybD-like"/>
    <property type="match status" value="1"/>
</dbReference>
<dbReference type="SUPFAM" id="SSF53163">
    <property type="entry name" value="HybD-like"/>
    <property type="match status" value="1"/>
</dbReference>
<dbReference type="CDD" id="cd06068">
    <property type="entry name" value="H2MP_like-1"/>
    <property type="match status" value="1"/>
</dbReference>
<dbReference type="GO" id="GO:0008047">
    <property type="term" value="F:enzyme activator activity"/>
    <property type="evidence" value="ECO:0007669"/>
    <property type="project" value="InterPro"/>
</dbReference>
<dbReference type="RefSeq" id="WP_168114212.1">
    <property type="nucleotide sequence ID" value="NZ_BOON01000031.1"/>
</dbReference>
<evidence type="ECO:0000256" key="3">
    <source>
        <dbReference type="ARBA" id="ARBA00022750"/>
    </source>
</evidence>
<dbReference type="GO" id="GO:0004190">
    <property type="term" value="F:aspartic-type endopeptidase activity"/>
    <property type="evidence" value="ECO:0007669"/>
    <property type="project" value="UniProtKB-KW"/>
</dbReference>
<keyword evidence="3" id="KW-0064">Aspartyl protease</keyword>
<evidence type="ECO:0000256" key="4">
    <source>
        <dbReference type="ARBA" id="ARBA00022801"/>
    </source>
</evidence>
<comment type="caution">
    <text evidence="5">The sequence shown here is derived from an EMBL/GenBank/DDBJ whole genome shotgun (WGS) entry which is preliminary data.</text>
</comment>
<evidence type="ECO:0000256" key="2">
    <source>
        <dbReference type="ARBA" id="ARBA00022670"/>
    </source>
</evidence>
<dbReference type="Proteomes" id="UP000599074">
    <property type="component" value="Unassembled WGS sequence"/>
</dbReference>
<keyword evidence="6" id="KW-1185">Reference proteome</keyword>
<dbReference type="AlphaFoldDB" id="A0A8J3X1W9"/>
<dbReference type="PANTHER" id="PTHR30302:SF1">
    <property type="entry name" value="HYDROGENASE 2 MATURATION PROTEASE"/>
    <property type="match status" value="1"/>
</dbReference>
<proteinExistence type="inferred from homology"/>
<organism evidence="5 6">
    <name type="scientific">Planosporangium mesophilum</name>
    <dbReference type="NCBI Taxonomy" id="689768"/>
    <lineage>
        <taxon>Bacteria</taxon>
        <taxon>Bacillati</taxon>
        <taxon>Actinomycetota</taxon>
        <taxon>Actinomycetes</taxon>
        <taxon>Micromonosporales</taxon>
        <taxon>Micromonosporaceae</taxon>
        <taxon>Planosporangium</taxon>
    </lineage>
</organism>
<dbReference type="Pfam" id="PF01750">
    <property type="entry name" value="HycI"/>
    <property type="match status" value="1"/>
</dbReference>
<evidence type="ECO:0000313" key="6">
    <source>
        <dbReference type="Proteomes" id="UP000599074"/>
    </source>
</evidence>